<feature type="compositionally biased region" description="Low complexity" evidence="1">
    <location>
        <begin position="1"/>
        <end position="22"/>
    </location>
</feature>
<feature type="compositionally biased region" description="Low complexity" evidence="1">
    <location>
        <begin position="456"/>
        <end position="468"/>
    </location>
</feature>
<protein>
    <submittedName>
        <fullName evidence="2">Uncharacterized protein</fullName>
    </submittedName>
</protein>
<dbReference type="AlphaFoldDB" id="A0A0G4EZH3"/>
<dbReference type="VEuPathDB" id="CryptoDB:Cvel_14408"/>
<gene>
    <name evidence="2" type="ORF">Cvel_14408</name>
</gene>
<feature type="region of interest" description="Disordered" evidence="1">
    <location>
        <begin position="913"/>
        <end position="933"/>
    </location>
</feature>
<organism evidence="2">
    <name type="scientific">Chromera velia CCMP2878</name>
    <dbReference type="NCBI Taxonomy" id="1169474"/>
    <lineage>
        <taxon>Eukaryota</taxon>
        <taxon>Sar</taxon>
        <taxon>Alveolata</taxon>
        <taxon>Colpodellida</taxon>
        <taxon>Chromeraceae</taxon>
        <taxon>Chromera</taxon>
    </lineage>
</organism>
<feature type="region of interest" description="Disordered" evidence="1">
    <location>
        <begin position="756"/>
        <end position="858"/>
    </location>
</feature>
<feature type="region of interest" description="Disordered" evidence="1">
    <location>
        <begin position="308"/>
        <end position="340"/>
    </location>
</feature>
<feature type="compositionally biased region" description="Basic and acidic residues" evidence="1">
    <location>
        <begin position="552"/>
        <end position="566"/>
    </location>
</feature>
<feature type="region of interest" description="Disordered" evidence="1">
    <location>
        <begin position="441"/>
        <end position="566"/>
    </location>
</feature>
<feature type="compositionally biased region" description="Low complexity" evidence="1">
    <location>
        <begin position="637"/>
        <end position="652"/>
    </location>
</feature>
<proteinExistence type="predicted"/>
<sequence length="933" mass="95800">MSSESVSSHSSVVSSSNLAPSSHGSPLHQCQDRGALFRAGRLWGRNAPPSRSFETRADSRSASMSTVAASIYSESAPAAPHTGQTGPPPPPAVPAAPGMVPGVPPPPPAAAGSGARRFRPGSSVFKIWLEMQQQGMNAEAVHGALGGNGNSFLHPGDPASFSHSMGQQPQTADMLMGSSSSSGHVPPVQQHPGYPLQSQLQQFPSGVMQQQQAQYLSQLSSGMMHPPQPCPQTGFSFPPPPPPETPPPRGPSPHVPQPSSVPPPQSQQPPLQPMQPPSFHPARFRAPSAAPTAFSNNSLSTAGIVQPEMPQQQQQAVRRPPPATEPSQHPSVGTLSVPAPEGLRAVRREREGTLPAIPEDPMAHVQISTQTLVQAGAGGALWPPPAPALGLDANTSFPPVDAASAAAAAVSDDIDALLSLHPVDLSALLAEAEDEVNNSGIFPPNSETANQLAVNSSSQSSWTSSTSTVERTAGVMLSTECGHQKGQERGGLANRTSESTQTPVEVCAPAKERTKGEEEGGEEEVNLTHDDEEAGAVEQKGKEKAEEEGEEEKGGHGEGQEVAESDRSFSSLFFSCVPQTNANVVQSMPVRPSACVRDAASDLLSAIGPPPLPFSCPPGIGTAEAAKEGSASAQVPQEEQQGAASASQSSSAKDGMNPTKGLGGQTQNGGMGGIPVGGTMGPVPGPTSITEWGRASLIVAKAISLMRARSAHNMPNLVQVHANPEVDRMLYRRMASAPMRTQESQTAVDLWPWSCSDHQEGAEAGPSQAGGGGGENKEAEGETGQPGGAALKRESEASGASVSSEKPEGPSASKRPPTLTDAVSESDAGGTAAEGEKGSKPPLPFESKKPDQQPADGGPNLGVGFGVCRHDSTSASACWLCALRKVRAVSAFRMSPTHGPRRVSSVAGGMAEGTATAASAGGSPAVEGKKSPG</sequence>
<feature type="region of interest" description="Disordered" evidence="1">
    <location>
        <begin position="1"/>
        <end position="100"/>
    </location>
</feature>
<feature type="region of interest" description="Disordered" evidence="1">
    <location>
        <begin position="618"/>
        <end position="688"/>
    </location>
</feature>
<feature type="compositionally biased region" description="Low complexity" evidence="1">
    <location>
        <begin position="913"/>
        <end position="925"/>
    </location>
</feature>
<evidence type="ECO:0000256" key="1">
    <source>
        <dbReference type="SAM" id="MobiDB-lite"/>
    </source>
</evidence>
<reference evidence="2" key="1">
    <citation type="submission" date="2014-11" db="EMBL/GenBank/DDBJ databases">
        <authorList>
            <person name="Otto D Thomas"/>
            <person name="Naeem Raeece"/>
        </authorList>
    </citation>
    <scope>NUCLEOTIDE SEQUENCE</scope>
</reference>
<name>A0A0G4EZH3_9ALVE</name>
<feature type="compositionally biased region" description="Polar residues" evidence="1">
    <location>
        <begin position="441"/>
        <end position="455"/>
    </location>
</feature>
<accession>A0A0G4EZH3</accession>
<feature type="compositionally biased region" description="Polar residues" evidence="1">
    <location>
        <begin position="161"/>
        <end position="171"/>
    </location>
</feature>
<dbReference type="EMBL" id="CDMZ01000027">
    <property type="protein sequence ID" value="CEM04797.1"/>
    <property type="molecule type" value="Genomic_DNA"/>
</dbReference>
<feature type="compositionally biased region" description="Gly residues" evidence="1">
    <location>
        <begin position="661"/>
        <end position="680"/>
    </location>
</feature>
<feature type="compositionally biased region" description="Low complexity" evidence="1">
    <location>
        <begin position="76"/>
        <end position="85"/>
    </location>
</feature>
<feature type="compositionally biased region" description="Pro residues" evidence="1">
    <location>
        <begin position="237"/>
        <end position="279"/>
    </location>
</feature>
<feature type="region of interest" description="Disordered" evidence="1">
    <location>
        <begin position="221"/>
        <end position="296"/>
    </location>
</feature>
<feature type="compositionally biased region" description="Acidic residues" evidence="1">
    <location>
        <begin position="519"/>
        <end position="535"/>
    </location>
</feature>
<feature type="compositionally biased region" description="Polar residues" evidence="1">
    <location>
        <begin position="494"/>
        <end position="503"/>
    </location>
</feature>
<feature type="compositionally biased region" description="Polar residues" evidence="1">
    <location>
        <begin position="325"/>
        <end position="334"/>
    </location>
</feature>
<feature type="compositionally biased region" description="Low complexity" evidence="1">
    <location>
        <begin position="308"/>
        <end position="318"/>
    </location>
</feature>
<evidence type="ECO:0000313" key="2">
    <source>
        <dbReference type="EMBL" id="CEM04797.1"/>
    </source>
</evidence>
<feature type="region of interest" description="Disordered" evidence="1">
    <location>
        <begin position="152"/>
        <end position="196"/>
    </location>
</feature>